<protein>
    <submittedName>
        <fullName evidence="1">10998_t:CDS:1</fullName>
    </submittedName>
</protein>
<organism evidence="1 2">
    <name type="scientific">Acaulospora colombiana</name>
    <dbReference type="NCBI Taxonomy" id="27376"/>
    <lineage>
        <taxon>Eukaryota</taxon>
        <taxon>Fungi</taxon>
        <taxon>Fungi incertae sedis</taxon>
        <taxon>Mucoromycota</taxon>
        <taxon>Glomeromycotina</taxon>
        <taxon>Glomeromycetes</taxon>
        <taxon>Diversisporales</taxon>
        <taxon>Acaulosporaceae</taxon>
        <taxon>Acaulospora</taxon>
    </lineage>
</organism>
<gene>
    <name evidence="1" type="ORF">ACOLOM_LOCUS9881</name>
</gene>
<feature type="non-terminal residue" evidence="1">
    <location>
        <position position="1"/>
    </location>
</feature>
<proteinExistence type="predicted"/>
<name>A0ACA9P5W0_9GLOM</name>
<comment type="caution">
    <text evidence="1">The sequence shown here is derived from an EMBL/GenBank/DDBJ whole genome shotgun (WGS) entry which is preliminary data.</text>
</comment>
<evidence type="ECO:0000313" key="1">
    <source>
        <dbReference type="EMBL" id="CAG8692440.1"/>
    </source>
</evidence>
<sequence>LSFAKYLNRLGSTNSALRIKKKMCHLTEILMSKKDFITLRQEIILRNRLLEIFIEWTSDFTMKTDAQGNSENSTNRSERMHRELDQACLKTIVSLLIQLPLQPSETVHETELSGIKSRLFYKYFSFFIKLLNRCRILEAIDSGTHSAKNNQDLQMLLSKSKEYVKDLGPLKDCTILALSNLLSANIDSGLKYSLSMGYHEDTKTRTAFMQVLTNILNQGTEFEGLAENAMNDRYEKLVELVTDSDLSIALSLCEVCPVSDIDEVAKTLFAVFDSHNKAMPILKAIIEKEVSSTEYESDLFRRNCMATRMLAAFAKTYGTEYLRETLQPLVQDLLSQPEDFSCELNPDSLGPGEDSEKNLTNLRKTAQAFLDGICNSGRTMPPQYRYVCHYIGNSVKEKYPRAKFTTVGAFVFLRFFNPAIVAPDSENLCKPIENHKIKRALLLITKVIQNLANNILFGAKEPYMIVLNDFLDANIVKVTTFLEEISDSPNLPLFEEMGAGEQTSIRRLDEADRKSLHKHLSKNQEKITKELQAYRVKSMNPANSTSSMPDRFQESKKSWDKISTLLAQLGTFTESQKKESSVISNRHSETNHHLFTEFMRQNANRNVENIISKGVFYEGGISKEKRP</sequence>
<reference evidence="1" key="1">
    <citation type="submission" date="2021-06" db="EMBL/GenBank/DDBJ databases">
        <authorList>
            <person name="Kallberg Y."/>
            <person name="Tangrot J."/>
            <person name="Rosling A."/>
        </authorList>
    </citation>
    <scope>NUCLEOTIDE SEQUENCE</scope>
    <source>
        <strain evidence="1">CL356</strain>
    </source>
</reference>
<keyword evidence="2" id="KW-1185">Reference proteome</keyword>
<dbReference type="Proteomes" id="UP000789525">
    <property type="component" value="Unassembled WGS sequence"/>
</dbReference>
<accession>A0ACA9P5W0</accession>
<dbReference type="EMBL" id="CAJVPT010029921">
    <property type="protein sequence ID" value="CAG8692440.1"/>
    <property type="molecule type" value="Genomic_DNA"/>
</dbReference>
<feature type="non-terminal residue" evidence="1">
    <location>
        <position position="627"/>
    </location>
</feature>
<evidence type="ECO:0000313" key="2">
    <source>
        <dbReference type="Proteomes" id="UP000789525"/>
    </source>
</evidence>